<sequence length="32" mass="3702">MILSEPSVLISFLAHKKKGDKLHELTRKEPQK</sequence>
<dbReference type="EMBL" id="QEKY01000002">
    <property type="protein sequence ID" value="PVZ13999.1"/>
    <property type="molecule type" value="Genomic_DNA"/>
</dbReference>
<evidence type="ECO:0000313" key="1">
    <source>
        <dbReference type="EMBL" id="PVZ13999.1"/>
    </source>
</evidence>
<organism evidence="1 2">
    <name type="scientific">Porphyromonas loveana</name>
    <dbReference type="NCBI Taxonomy" id="1884669"/>
    <lineage>
        <taxon>Bacteria</taxon>
        <taxon>Pseudomonadati</taxon>
        <taxon>Bacteroidota</taxon>
        <taxon>Bacteroidia</taxon>
        <taxon>Bacteroidales</taxon>
        <taxon>Porphyromonadaceae</taxon>
        <taxon>Porphyromonas</taxon>
    </lineage>
</organism>
<keyword evidence="2" id="KW-1185">Reference proteome</keyword>
<dbReference type="AlphaFoldDB" id="A0A2U1FPB5"/>
<accession>A0A2U1FPB5</accession>
<dbReference type="Proteomes" id="UP000245462">
    <property type="component" value="Unassembled WGS sequence"/>
</dbReference>
<name>A0A2U1FPB5_9PORP</name>
<comment type="caution">
    <text evidence="1">The sequence shown here is derived from an EMBL/GenBank/DDBJ whole genome shotgun (WGS) entry which is preliminary data.</text>
</comment>
<protein>
    <submittedName>
        <fullName evidence="1">Uncharacterized protein</fullName>
    </submittedName>
</protein>
<evidence type="ECO:0000313" key="2">
    <source>
        <dbReference type="Proteomes" id="UP000245462"/>
    </source>
</evidence>
<gene>
    <name evidence="1" type="ORF">C7382_10241</name>
</gene>
<reference evidence="1 2" key="1">
    <citation type="submission" date="2018-04" db="EMBL/GenBank/DDBJ databases">
        <title>Genomic Encyclopedia of Type Strains, Phase IV (KMG-IV): sequencing the most valuable type-strain genomes for metagenomic binning, comparative biology and taxonomic classification.</title>
        <authorList>
            <person name="Goeker M."/>
        </authorList>
    </citation>
    <scope>NUCLEOTIDE SEQUENCE [LARGE SCALE GENOMIC DNA]</scope>
    <source>
        <strain evidence="1 2">DSM 28520</strain>
    </source>
</reference>
<proteinExistence type="predicted"/>